<gene>
    <name evidence="1" type="ORF">GCM10007852_20320</name>
</gene>
<organism evidence="1 2">
    <name type="scientific">Agaribacter marinus</name>
    <dbReference type="NCBI Taxonomy" id="1431249"/>
    <lineage>
        <taxon>Bacteria</taxon>
        <taxon>Pseudomonadati</taxon>
        <taxon>Pseudomonadota</taxon>
        <taxon>Gammaproteobacteria</taxon>
        <taxon>Alteromonadales</taxon>
        <taxon>Alteromonadaceae</taxon>
        <taxon>Agaribacter</taxon>
    </lineage>
</organism>
<dbReference type="Pfam" id="PF06082">
    <property type="entry name" value="YjbH"/>
    <property type="match status" value="1"/>
</dbReference>
<comment type="caution">
    <text evidence="1">The sequence shown here is derived from an EMBL/GenBank/DDBJ whole genome shotgun (WGS) entry which is preliminary data.</text>
</comment>
<reference evidence="1" key="2">
    <citation type="submission" date="2023-01" db="EMBL/GenBank/DDBJ databases">
        <title>Draft genome sequence of Agaribacter marinus strain NBRC 110023.</title>
        <authorList>
            <person name="Sun Q."/>
            <person name="Mori K."/>
        </authorList>
    </citation>
    <scope>NUCLEOTIDE SEQUENCE</scope>
    <source>
        <strain evidence="1">NBRC 110023</strain>
    </source>
</reference>
<dbReference type="InterPro" id="IPR010344">
    <property type="entry name" value="YbjH"/>
</dbReference>
<name>A0AA37SZD8_9ALTE</name>
<keyword evidence="2" id="KW-1185">Reference proteome</keyword>
<dbReference type="EMBL" id="BSOT01000005">
    <property type="protein sequence ID" value="GLR71124.1"/>
    <property type="molecule type" value="Genomic_DNA"/>
</dbReference>
<dbReference type="RefSeq" id="WP_284217425.1">
    <property type="nucleotide sequence ID" value="NZ_BSOT01000005.1"/>
</dbReference>
<evidence type="ECO:0000313" key="2">
    <source>
        <dbReference type="Proteomes" id="UP001156601"/>
    </source>
</evidence>
<sequence>MKRSIYFSLSLILSVAQVKSIAAQEFLGVFGHHTSQMTSGGIGLIQTPTARMGREGDMFFNYSDIEQYRFWSVNLQLFPWMESTIRYTDVRSRLFSNEFEFSGDQTLKDKGIDVKFRLFEETRYIPETAIGFRDFGGTGFFESEFVGVSKKFGDFDINLGIGWGYLGTSGNVTNPICRLSSEFCNRPEGFSGRGGSIEFGHFFKGPAAFFGGIEYQTPWDFLRLKLEYEGNDYSNDQDQSIVQESAWNLAATYSYNDFDFSLSYIRGNTFGLSMNYKFNLHDLRQKKLSSPPREVNQDRRNFPVSNIDGPELVKNLYNEAGFVTKSSALNDEQFTIYGTQVAYRDHDESIQRVARVLIDTLPNDIDRIKIVENVNDLPMLETQIDVPLFIQAANYERLETDIRESYVRSDTSEDTLNEYKPVSTSGFYSNLESYWAQTFGSPEKFYFYQGGLIYSTGYVFNEHFSIEANLEATLIDNYEDFNFTQDNEVASLPRVRTQIREYVSQNSVSLDSLFAHWQNRIAPNWYAQVYAGYLETMFGGFGAEFLYQPVNSNFSYGFDINYVQQRDFVNFLDFLDYEALTGHVNMYWQPEFLNDIHVTFNIGQFLAKDRGINIDLEKRFDSGITVGVYAAITNVSAEEYGEGSFTKGFYITIPFDLFTTRPSKGGGYIPWAPIARDGGQMLNRPSQLHTQTNMRGTFYR</sequence>
<evidence type="ECO:0000313" key="1">
    <source>
        <dbReference type="EMBL" id="GLR71124.1"/>
    </source>
</evidence>
<accession>A0AA37SZD8</accession>
<proteinExistence type="predicted"/>
<reference evidence="1" key="1">
    <citation type="journal article" date="2014" name="Int. J. Syst. Evol. Microbiol.">
        <title>Complete genome sequence of Corynebacterium casei LMG S-19264T (=DSM 44701T), isolated from a smear-ripened cheese.</title>
        <authorList>
            <consortium name="US DOE Joint Genome Institute (JGI-PGF)"/>
            <person name="Walter F."/>
            <person name="Albersmeier A."/>
            <person name="Kalinowski J."/>
            <person name="Ruckert C."/>
        </authorList>
    </citation>
    <scope>NUCLEOTIDE SEQUENCE</scope>
    <source>
        <strain evidence="1">NBRC 110023</strain>
    </source>
</reference>
<protein>
    <submittedName>
        <fullName evidence="1">Membrane protein</fullName>
    </submittedName>
</protein>
<dbReference type="Proteomes" id="UP001156601">
    <property type="component" value="Unassembled WGS sequence"/>
</dbReference>
<dbReference type="AlphaFoldDB" id="A0AA37SZD8"/>